<dbReference type="Gene3D" id="1.20.1250.20">
    <property type="entry name" value="MFS general substrate transporter like domains"/>
    <property type="match status" value="2"/>
</dbReference>
<dbReference type="PANTHER" id="PTHR11558">
    <property type="entry name" value="SPERMIDINE/SPERMINE SYNTHASE"/>
    <property type="match status" value="1"/>
</dbReference>
<evidence type="ECO:0000259" key="7">
    <source>
        <dbReference type="PROSITE" id="PS51006"/>
    </source>
</evidence>
<keyword evidence="6" id="KW-1133">Transmembrane helix</keyword>
<feature type="transmembrane region" description="Helical" evidence="6">
    <location>
        <begin position="121"/>
        <end position="150"/>
    </location>
</feature>
<feature type="transmembrane region" description="Helical" evidence="6">
    <location>
        <begin position="39"/>
        <end position="65"/>
    </location>
</feature>
<keyword evidence="4" id="KW-0802">TPR repeat</keyword>
<dbReference type="Proteomes" id="UP000547674">
    <property type="component" value="Unassembled WGS sequence"/>
</dbReference>
<evidence type="ECO:0000256" key="6">
    <source>
        <dbReference type="SAM" id="Phobius"/>
    </source>
</evidence>
<feature type="transmembrane region" description="Helical" evidence="6">
    <location>
        <begin position="446"/>
        <end position="465"/>
    </location>
</feature>
<feature type="repeat" description="TPR" evidence="4">
    <location>
        <begin position="928"/>
        <end position="961"/>
    </location>
</feature>
<dbReference type="InterPro" id="IPR030374">
    <property type="entry name" value="PABS"/>
</dbReference>
<dbReference type="SUPFAM" id="SSF53335">
    <property type="entry name" value="S-adenosyl-L-methionine-dependent methyltransferases"/>
    <property type="match status" value="1"/>
</dbReference>
<organism evidence="8 9">
    <name type="scientific">Eiseniibacteriota bacterium</name>
    <dbReference type="NCBI Taxonomy" id="2212470"/>
    <lineage>
        <taxon>Bacteria</taxon>
        <taxon>Candidatus Eiseniibacteriota</taxon>
    </lineage>
</organism>
<dbReference type="InterPro" id="IPR029063">
    <property type="entry name" value="SAM-dependent_MTases_sf"/>
</dbReference>
<feature type="transmembrane region" description="Helical" evidence="6">
    <location>
        <begin position="419"/>
        <end position="439"/>
    </location>
</feature>
<feature type="transmembrane region" description="Helical" evidence="6">
    <location>
        <begin position="307"/>
        <end position="326"/>
    </location>
</feature>
<dbReference type="InterPro" id="IPR011990">
    <property type="entry name" value="TPR-like_helical_dom_sf"/>
</dbReference>
<dbReference type="Pfam" id="PF01564">
    <property type="entry name" value="Spermine_synth"/>
    <property type="match status" value="1"/>
</dbReference>
<evidence type="ECO:0000256" key="2">
    <source>
        <dbReference type="ARBA" id="ARBA00022679"/>
    </source>
</evidence>
<evidence type="ECO:0000313" key="9">
    <source>
        <dbReference type="Proteomes" id="UP000547674"/>
    </source>
</evidence>
<comment type="similarity">
    <text evidence="1">Belongs to the spermidine/spermine synthase family.</text>
</comment>
<dbReference type="CDD" id="cd06174">
    <property type="entry name" value="MFS"/>
    <property type="match status" value="1"/>
</dbReference>
<dbReference type="PANTHER" id="PTHR11558:SF11">
    <property type="entry name" value="SPERMIDINE SYNTHASE"/>
    <property type="match status" value="1"/>
</dbReference>
<evidence type="ECO:0000256" key="4">
    <source>
        <dbReference type="PROSITE-ProRule" id="PRU00339"/>
    </source>
</evidence>
<dbReference type="GO" id="GO:0008295">
    <property type="term" value="P:spermidine biosynthetic process"/>
    <property type="evidence" value="ECO:0007669"/>
    <property type="project" value="TreeGrafter"/>
</dbReference>
<feature type="transmembrane region" description="Helical" evidence="6">
    <location>
        <begin position="162"/>
        <end position="185"/>
    </location>
</feature>
<feature type="transmembrane region" description="Helical" evidence="6">
    <location>
        <begin position="242"/>
        <end position="261"/>
    </location>
</feature>
<feature type="transmembrane region" description="Helical" evidence="6">
    <location>
        <begin position="273"/>
        <end position="295"/>
    </location>
</feature>
<dbReference type="GO" id="GO:0005829">
    <property type="term" value="C:cytosol"/>
    <property type="evidence" value="ECO:0007669"/>
    <property type="project" value="TreeGrafter"/>
</dbReference>
<feature type="transmembrane region" description="Helical" evidence="6">
    <location>
        <begin position="77"/>
        <end position="101"/>
    </location>
</feature>
<dbReference type="Gene3D" id="3.40.50.150">
    <property type="entry name" value="Vaccinia Virus protein VP39"/>
    <property type="match status" value="1"/>
</dbReference>
<keyword evidence="2 5" id="KW-0808">Transferase</keyword>
<dbReference type="EMBL" id="JABDJR010000086">
    <property type="protein sequence ID" value="NNF05603.1"/>
    <property type="molecule type" value="Genomic_DNA"/>
</dbReference>
<name>A0A7Y2H1F7_UNCEI</name>
<sequence length="1076" mass="118575">MSKRSQGFTGLEIFILALFFASGASALIYEAVWARKLTYIFGGSAFAIATVLAAYMAGLALGSAWFGKRIDRKGHPLVVYGVLEGLIGLWALFLPAFLGFADNFYAWIFQNFELGSYPLSLIRFVLCFLLLLVPTTMMGGTLPVLGKLLLNNWQGLGSRAGLLYGINTIGAVVGIAAGGFVLLPALGMAGATWLAVGINLAVAAAAVLASRKLQYVEPVEVQETQQEETSSDTLYSGGLRKAILVVYAASGFAALAYEVVWTKVLSMILGTTTYAFTSMLTTFLLGLSIGAFLFGKIADRFGKPAPLLAVVQLTIPLLSLLTIPLIERLPQFFVNHFDTFAGHWISLEMFRILLAGATMFLPTLLMGGTFPLVTRAFVDRKNMGSSLGVLYASNTVGAILGSFLTGFVFIPLIGRQNSILLATFVNLFAVALLLSQLGWRKFPTSMRALGGLVILALIPAVVLGLKPWDPKILTAGAYYYPRQIAEKGSIEEYYSDSNLIHYEESTEATISVWQSLHSTILRINGKIDASSHGDMITQKMVSHVPTFYTDAEDAETVIIGLASGISVGALLTHPIKSVDTVELIEGVDRAARFFDDYNGNCLDDPRFNLIINDGRNQLRLSDKTYDIIISEPTNPWIAGVGALFTREFFQLTKDRINPGGIVCQWVQIYHMQEKDVQAILATFTEEFPYAHLWTGNPGDLILVGSLEPLELSYTELESKITGPVLEDIKNLEIDPIPNMLSYFITDREGILEFVSGVDQRVTDDNLYLEFSIPRHMWDTESQTNLLAFDPVRKSATTILKQIPDDETRSEIDTYSKYHRIALEARTVGPPPGYSTLEEAYRDVLKHAPQDWIARDRLAHDLNERGITQIQEGSLDQAAATFREVIELGSRTERALAWNNLGYIEYVNNRRDIALTYWENSAKEEGRSPVINFNLGLLSAQSGDRKKAAEYFAKAARFDPSSAENHNSLAYNLAMINEDLERALSHSRTAVEINPQVEHRATLGFVLLRNSKFEEATGVLESVLAEKSDHHEAQLHLGIALANTGDKERSRSLLNEVIGKSTDPDLVTQAKSEMEKL</sequence>
<dbReference type="SMART" id="SM00028">
    <property type="entry name" value="TPR"/>
    <property type="match status" value="5"/>
</dbReference>
<gene>
    <name evidence="8" type="ORF">HKN21_02470</name>
</gene>
<dbReference type="InterPro" id="IPR036259">
    <property type="entry name" value="MFS_trans_sf"/>
</dbReference>
<proteinExistence type="inferred from homology"/>
<keyword evidence="6" id="KW-0472">Membrane</keyword>
<feature type="domain" description="PABS" evidence="7">
    <location>
        <begin position="477"/>
        <end position="713"/>
    </location>
</feature>
<keyword evidence="6" id="KW-0812">Transmembrane</keyword>
<reference evidence="8 9" key="1">
    <citation type="submission" date="2020-03" db="EMBL/GenBank/DDBJ databases">
        <title>Metabolic flexibility allows generalist bacteria to become dominant in a frequently disturbed ecosystem.</title>
        <authorList>
            <person name="Chen Y.-J."/>
            <person name="Leung P.M."/>
            <person name="Bay S.K."/>
            <person name="Hugenholtz P."/>
            <person name="Kessler A.J."/>
            <person name="Shelley G."/>
            <person name="Waite D.W."/>
            <person name="Cook P.L."/>
            <person name="Greening C."/>
        </authorList>
    </citation>
    <scope>NUCLEOTIDE SEQUENCE [LARGE SCALE GENOMIC DNA]</scope>
    <source>
        <strain evidence="8">SS_bin_28</strain>
    </source>
</reference>
<dbReference type="SUPFAM" id="SSF103473">
    <property type="entry name" value="MFS general substrate transporter"/>
    <property type="match status" value="1"/>
</dbReference>
<dbReference type="InterPro" id="IPR001045">
    <property type="entry name" value="Spermi_synthase"/>
</dbReference>
<dbReference type="PROSITE" id="PS51006">
    <property type="entry name" value="PABS_2"/>
    <property type="match status" value="1"/>
</dbReference>
<feature type="transmembrane region" description="Helical" evidence="6">
    <location>
        <begin position="12"/>
        <end position="33"/>
    </location>
</feature>
<dbReference type="SUPFAM" id="SSF48452">
    <property type="entry name" value="TPR-like"/>
    <property type="match status" value="1"/>
</dbReference>
<protein>
    <submittedName>
        <fullName evidence="8">Fused MFS/spermidine synthase</fullName>
    </submittedName>
</protein>
<accession>A0A7Y2H1F7</accession>
<dbReference type="GO" id="GO:0004766">
    <property type="term" value="F:spermidine synthase activity"/>
    <property type="evidence" value="ECO:0007669"/>
    <property type="project" value="TreeGrafter"/>
</dbReference>
<feature type="transmembrane region" description="Helical" evidence="6">
    <location>
        <begin position="191"/>
        <end position="209"/>
    </location>
</feature>
<dbReference type="AlphaFoldDB" id="A0A7Y2H1F7"/>
<comment type="caution">
    <text evidence="5">Lacks conserved residue(s) required for the propagation of feature annotation.</text>
</comment>
<feature type="transmembrane region" description="Helical" evidence="6">
    <location>
        <begin position="390"/>
        <end position="413"/>
    </location>
</feature>
<evidence type="ECO:0000313" key="8">
    <source>
        <dbReference type="EMBL" id="NNF05603.1"/>
    </source>
</evidence>
<dbReference type="InterPro" id="IPR019734">
    <property type="entry name" value="TPR_rpt"/>
</dbReference>
<evidence type="ECO:0000256" key="5">
    <source>
        <dbReference type="PROSITE-ProRule" id="PRU00354"/>
    </source>
</evidence>
<dbReference type="Gene3D" id="1.25.40.10">
    <property type="entry name" value="Tetratricopeptide repeat domain"/>
    <property type="match status" value="1"/>
</dbReference>
<evidence type="ECO:0000256" key="3">
    <source>
        <dbReference type="ARBA" id="ARBA00023115"/>
    </source>
</evidence>
<evidence type="ECO:0000256" key="1">
    <source>
        <dbReference type="ARBA" id="ARBA00007867"/>
    </source>
</evidence>
<keyword evidence="3 5" id="KW-0620">Polyamine biosynthesis</keyword>
<feature type="transmembrane region" description="Helical" evidence="6">
    <location>
        <begin position="352"/>
        <end position="378"/>
    </location>
</feature>
<dbReference type="NCBIfam" id="NF037959">
    <property type="entry name" value="MFS_SpdSyn"/>
    <property type="match status" value="1"/>
</dbReference>
<dbReference type="PROSITE" id="PS50005">
    <property type="entry name" value="TPR"/>
    <property type="match status" value="1"/>
</dbReference>
<dbReference type="Pfam" id="PF13432">
    <property type="entry name" value="TPR_16"/>
    <property type="match status" value="2"/>
</dbReference>
<comment type="caution">
    <text evidence="8">The sequence shown here is derived from an EMBL/GenBank/DDBJ whole genome shotgun (WGS) entry which is preliminary data.</text>
</comment>